<feature type="transmembrane region" description="Helical" evidence="8">
    <location>
        <begin position="500"/>
        <end position="521"/>
    </location>
</feature>
<evidence type="ECO:0000256" key="5">
    <source>
        <dbReference type="ARBA" id="ARBA00022989"/>
    </source>
</evidence>
<keyword evidence="6 8" id="KW-0472">Membrane</keyword>
<keyword evidence="5 8" id="KW-1133">Transmembrane helix</keyword>
<feature type="transmembrane region" description="Helical" evidence="8">
    <location>
        <begin position="378"/>
        <end position="397"/>
    </location>
</feature>
<feature type="transmembrane region" description="Helical" evidence="8">
    <location>
        <begin position="720"/>
        <end position="744"/>
    </location>
</feature>
<feature type="compositionally biased region" description="Basic and acidic residues" evidence="9">
    <location>
        <begin position="875"/>
        <end position="887"/>
    </location>
</feature>
<dbReference type="AlphaFoldDB" id="A0A8B7I8G8"/>
<reference evidence="13" key="1">
    <citation type="submission" date="2025-08" db="UniProtKB">
        <authorList>
            <consortium name="RefSeq"/>
        </authorList>
    </citation>
    <scope>IDENTIFICATION</scope>
    <source>
        <tissue evidence="13">Blood</tissue>
    </source>
</reference>
<feature type="region of interest" description="Disordered" evidence="9">
    <location>
        <begin position="1"/>
        <end position="23"/>
    </location>
</feature>
<dbReference type="InterPro" id="IPR032394">
    <property type="entry name" value="Anoct_dimer"/>
</dbReference>
<feature type="transmembrane region" description="Helical" evidence="8">
    <location>
        <begin position="801"/>
        <end position="823"/>
    </location>
</feature>
<evidence type="ECO:0000256" key="6">
    <source>
        <dbReference type="ARBA" id="ARBA00023136"/>
    </source>
</evidence>
<name>A0A8B7I8G8_9AVES</name>
<proteinExistence type="inferred from homology"/>
<dbReference type="CTD" id="50636"/>
<organism evidence="12 13">
    <name type="scientific">Apteryx mantelli</name>
    <name type="common">North Island brown kiwi</name>
    <dbReference type="NCBI Taxonomy" id="2696672"/>
    <lineage>
        <taxon>Eukaryota</taxon>
        <taxon>Metazoa</taxon>
        <taxon>Chordata</taxon>
        <taxon>Craniata</taxon>
        <taxon>Vertebrata</taxon>
        <taxon>Euteleostomi</taxon>
        <taxon>Archelosauria</taxon>
        <taxon>Archosauria</taxon>
        <taxon>Dinosauria</taxon>
        <taxon>Saurischia</taxon>
        <taxon>Theropoda</taxon>
        <taxon>Coelurosauria</taxon>
        <taxon>Aves</taxon>
        <taxon>Palaeognathae</taxon>
        <taxon>Apterygiformes</taxon>
        <taxon>Apterygidae</taxon>
        <taxon>Apteryx</taxon>
    </lineage>
</organism>
<dbReference type="PANTHER" id="PTHR12308">
    <property type="entry name" value="ANOCTAMIN"/>
    <property type="match status" value="1"/>
</dbReference>
<evidence type="ECO:0000256" key="2">
    <source>
        <dbReference type="ARBA" id="ARBA00009671"/>
    </source>
</evidence>
<evidence type="ECO:0000256" key="1">
    <source>
        <dbReference type="ARBA" id="ARBA00004651"/>
    </source>
</evidence>
<keyword evidence="4 8" id="KW-0812">Transmembrane</keyword>
<dbReference type="GO" id="GO:0005254">
    <property type="term" value="F:chloride channel activity"/>
    <property type="evidence" value="ECO:0007669"/>
    <property type="project" value="TreeGrafter"/>
</dbReference>
<dbReference type="Proteomes" id="UP001652627">
    <property type="component" value="Chromosome 9"/>
</dbReference>
<comment type="subcellular location">
    <subcellularLocation>
        <location evidence="1">Cell membrane</location>
        <topology evidence="1">Multi-pass membrane protein</topology>
    </subcellularLocation>
    <subcellularLocation>
        <location evidence="8">Membrane</location>
        <topology evidence="8">Multi-pass membrane protein</topology>
    </subcellularLocation>
</comment>
<keyword evidence="3" id="KW-1003">Cell membrane</keyword>
<evidence type="ECO:0000256" key="9">
    <source>
        <dbReference type="SAM" id="MobiDB-lite"/>
    </source>
</evidence>
<feature type="compositionally biased region" description="Basic and acidic residues" evidence="9">
    <location>
        <begin position="1"/>
        <end position="11"/>
    </location>
</feature>
<evidence type="ECO:0000259" key="11">
    <source>
        <dbReference type="Pfam" id="PF16178"/>
    </source>
</evidence>
<dbReference type="RefSeq" id="XP_013795136.2">
    <property type="nucleotide sequence ID" value="XM_013939682.2"/>
</dbReference>
<keyword evidence="12" id="KW-1185">Reference proteome</keyword>
<dbReference type="Pfam" id="PF16178">
    <property type="entry name" value="Anoct_dimer"/>
    <property type="match status" value="1"/>
</dbReference>
<feature type="transmembrane region" description="Helical" evidence="8">
    <location>
        <begin position="542"/>
        <end position="564"/>
    </location>
</feature>
<evidence type="ECO:0000256" key="3">
    <source>
        <dbReference type="ARBA" id="ARBA00022475"/>
    </source>
</evidence>
<protein>
    <recommendedName>
        <fullName evidence="8">Anoctamin</fullName>
    </recommendedName>
</protein>
<evidence type="ECO:0000256" key="7">
    <source>
        <dbReference type="ARBA" id="ARBA00023180"/>
    </source>
</evidence>
<evidence type="ECO:0000256" key="8">
    <source>
        <dbReference type="RuleBase" id="RU280814"/>
    </source>
</evidence>
<dbReference type="GO" id="GO:0046983">
    <property type="term" value="F:protein dimerization activity"/>
    <property type="evidence" value="ECO:0007669"/>
    <property type="project" value="InterPro"/>
</dbReference>
<dbReference type="Pfam" id="PF04547">
    <property type="entry name" value="Anoctamin"/>
    <property type="match status" value="1"/>
</dbReference>
<evidence type="ECO:0000313" key="12">
    <source>
        <dbReference type="Proteomes" id="UP001652627"/>
    </source>
</evidence>
<accession>A0A8B7I8G8</accession>
<dbReference type="GO" id="GO:0061588">
    <property type="term" value="P:calcium activated phospholipid scrambling"/>
    <property type="evidence" value="ECO:0007669"/>
    <property type="project" value="TreeGrafter"/>
</dbReference>
<dbReference type="KEGG" id="aam:106482159"/>
<feature type="region of interest" description="Disordered" evidence="9">
    <location>
        <begin position="867"/>
        <end position="887"/>
    </location>
</feature>
<feature type="transmembrane region" description="Helical" evidence="8">
    <location>
        <begin position="669"/>
        <end position="692"/>
    </location>
</feature>
<dbReference type="InterPro" id="IPR007632">
    <property type="entry name" value="Anoctamin"/>
</dbReference>
<dbReference type="OrthoDB" id="296386at2759"/>
<keyword evidence="7" id="KW-0325">Glycoprotein</keyword>
<dbReference type="InterPro" id="IPR049452">
    <property type="entry name" value="Anoctamin_TM"/>
</dbReference>
<feature type="transmembrane region" description="Helical" evidence="8">
    <location>
        <begin position="453"/>
        <end position="480"/>
    </location>
</feature>
<gene>
    <name evidence="13" type="primary">ANO7</name>
</gene>
<evidence type="ECO:0000256" key="4">
    <source>
        <dbReference type="ARBA" id="ARBA00022692"/>
    </source>
</evidence>
<dbReference type="GeneID" id="106482159"/>
<sequence length="887" mass="103461">MQRRKTMDDLHSSLVEQDQSSREAYYGSLNKESVEISKLSDSSLDKQSTDNVFSDGRTRIDFVLVWETVPRELIKQKDSSENKGLRERSAIIHKTWRKKFLDKLLDAGIHMEKHTSRVEKKVVHYLLLSAPWSVLCYYAEELQLRLPLQALPNQASNWSDRVLGRLGIRNMMVEEVPNLPLDYYTCQFKVNKLQWFLGSDKQDTFFSTTQRQQILYEILATTQYGCSKEREAGVDWLLSENVFTAAFPLHDGPFKVPPEEPAPSSLNQRQILFQYWANWRKWYKYQPLDHIRKYFGEKVAFYFAWLGFYTGWLLPAAVVGTMVFIAGISLMFDDIPSQEICESKEQYRMCPLCKSCPYWQLSSICKTFKAGRLFDHGGTIFFSIFMSLWAVMFLEYWKRMNASLAHRWDCSDFEDIEERPRPQFTAMAPMTKINPITGAEEPYFPKRSRCHRILAGSMVIIMMIAIVVMFVVSVILYRVVVAILLSSSGYFRFVASASRIASITGSVVNLFFILILSKIYISLAHFLTKWEMHRTQTKYEDAFVFKVFVFQFVNFYSSPIYIAFFKGKFVGYPGNYVNFLGVRNEECSPGGCLIELAQELLIIMVGKQIINNMQEVVIPKLKCWWHKHRLDSSKKLDKERESVRAKEAPWEKNYQLLVFEGLFDEYLEMVMQFGFITIFVAACPLAPLFALLNNWVEIRLDAQKFVCDYRRPVAERAQGIGIWFYILEVITHLAVISNAFLIAFTSDFLPRTYYEYVYDSSLRGYVNFTLAYAPWDFVLHNNTTCRYRAFRDQDGNLSLTYWHLLAIRLGFIIVFEHVVFFIARIIELLVPDIPESVEVKVKRERYLAKEALAENKVLLERRDTRCKANVSDSAATRDWETEQDQSK</sequence>
<feature type="domain" description="Anoctamin transmembrane" evidence="10">
    <location>
        <begin position="291"/>
        <end position="844"/>
    </location>
</feature>
<evidence type="ECO:0000313" key="13">
    <source>
        <dbReference type="RefSeq" id="XP_013795136.2"/>
    </source>
</evidence>
<feature type="domain" description="Anoctamin dimerisation" evidence="11">
    <location>
        <begin position="53"/>
        <end position="288"/>
    </location>
</feature>
<dbReference type="GO" id="GO:0005886">
    <property type="term" value="C:plasma membrane"/>
    <property type="evidence" value="ECO:0007669"/>
    <property type="project" value="UniProtKB-SubCell"/>
</dbReference>
<comment type="similarity">
    <text evidence="2 8">Belongs to the anoctamin family.</text>
</comment>
<feature type="transmembrane region" description="Helical" evidence="8">
    <location>
        <begin position="299"/>
        <end position="328"/>
    </location>
</feature>
<dbReference type="PANTHER" id="PTHR12308:SF22">
    <property type="entry name" value="ANOCTAMIN-7"/>
    <property type="match status" value="1"/>
</dbReference>
<evidence type="ECO:0000259" key="10">
    <source>
        <dbReference type="Pfam" id="PF04547"/>
    </source>
</evidence>